<feature type="domain" description="Glycosyl transferase family 1" evidence="1">
    <location>
        <begin position="182"/>
        <end position="339"/>
    </location>
</feature>
<evidence type="ECO:0000259" key="1">
    <source>
        <dbReference type="Pfam" id="PF00534"/>
    </source>
</evidence>
<evidence type="ECO:0000313" key="4">
    <source>
        <dbReference type="Proteomes" id="UP000010473"/>
    </source>
</evidence>
<dbReference type="SUPFAM" id="SSF53756">
    <property type="entry name" value="UDP-Glycosyltransferase/glycogen phosphorylase"/>
    <property type="match status" value="1"/>
</dbReference>
<sequence>MKILFPIARADTIAGAQVHVKDLAIALQQDRHQVLVVTGKTGIYNLVLEQAGIKSIACETLEQKISPIQDLASLRFLIKTIRQFQPDLIAAHSSKTGVLGRLAAKITNKPCVFTAHNWSFTLTLTEPGRTIYQVIEQFLEPLTAKIICVSESSRQIGIKSGMNPERLVTIYNGMPDISVPFQVNLSYTKPIKILMVARFAQPKDHFSLIKAFKDIPAAELILVGDGPDLEKIKTQVAQWGIAEKVKFMGFCNDVADILAQAQIFTLISDSEGLPCSIIEAMRAGLPVVASEVGGIPEIVLDKVTGYIIPRGDVNQLHQRLLELVNNAQLRQNMGKAGRLRYESNFTFEQMYQKTLKVYEQVILTGKITGKYLHS</sequence>
<dbReference type="CDD" id="cd03808">
    <property type="entry name" value="GT4_CapM-like"/>
    <property type="match status" value="1"/>
</dbReference>
<dbReference type="Gene3D" id="3.40.50.2000">
    <property type="entry name" value="Glycogen Phosphorylase B"/>
    <property type="match status" value="2"/>
</dbReference>
<proteinExistence type="predicted"/>
<reference evidence="4" key="1">
    <citation type="journal article" date="2013" name="Proc. Natl. Acad. Sci. U.S.A.">
        <title>Improving the coverage of the cyanobacterial phylum using diversity-driven genome sequencing.</title>
        <authorList>
            <person name="Shih P.M."/>
            <person name="Wu D."/>
            <person name="Latifi A."/>
            <person name="Axen S.D."/>
            <person name="Fewer D.P."/>
            <person name="Talla E."/>
            <person name="Calteau A."/>
            <person name="Cai F."/>
            <person name="Tandeau de Marsac N."/>
            <person name="Rippka R."/>
            <person name="Herdman M."/>
            <person name="Sivonen K."/>
            <person name="Coursin T."/>
            <person name="Laurent T."/>
            <person name="Goodwin L."/>
            <person name="Nolan M."/>
            <person name="Davenport K.W."/>
            <person name="Han C.S."/>
            <person name="Rubin E.M."/>
            <person name="Eisen J.A."/>
            <person name="Woyke T."/>
            <person name="Gugger M."/>
            <person name="Kerfeld C.A."/>
        </authorList>
    </citation>
    <scope>NUCLEOTIDE SEQUENCE [LARGE SCALE GENOMIC DNA]</scope>
    <source>
        <strain evidence="4">ATCC 29371 / PCC 7437</strain>
    </source>
</reference>
<organism evidence="3 4">
    <name type="scientific">Stanieria cyanosphaera (strain ATCC 29371 / PCC 7437)</name>
    <dbReference type="NCBI Taxonomy" id="111780"/>
    <lineage>
        <taxon>Bacteria</taxon>
        <taxon>Bacillati</taxon>
        <taxon>Cyanobacteriota</taxon>
        <taxon>Cyanophyceae</taxon>
        <taxon>Pleurocapsales</taxon>
        <taxon>Dermocarpellaceae</taxon>
        <taxon>Stanieria</taxon>
    </lineage>
</organism>
<dbReference type="RefSeq" id="WP_015195303.1">
    <property type="nucleotide sequence ID" value="NC_019748.1"/>
</dbReference>
<keyword evidence="3" id="KW-0808">Transferase</keyword>
<dbReference type="InterPro" id="IPR050194">
    <property type="entry name" value="Glycosyltransferase_grp1"/>
</dbReference>
<dbReference type="Pfam" id="PF00534">
    <property type="entry name" value="Glycos_transf_1"/>
    <property type="match status" value="1"/>
</dbReference>
<feature type="domain" description="Glycosyltransferase subfamily 4-like N-terminal" evidence="2">
    <location>
        <begin position="15"/>
        <end position="174"/>
    </location>
</feature>
<dbReference type="GO" id="GO:0016757">
    <property type="term" value="F:glycosyltransferase activity"/>
    <property type="evidence" value="ECO:0007669"/>
    <property type="project" value="InterPro"/>
</dbReference>
<dbReference type="InterPro" id="IPR001296">
    <property type="entry name" value="Glyco_trans_1"/>
</dbReference>
<name>K9Y038_STAC7</name>
<dbReference type="KEGG" id="scs:Sta7437_4172"/>
<dbReference type="OrthoDB" id="9806653at2"/>
<dbReference type="eggNOG" id="COG0438">
    <property type="taxonomic scope" value="Bacteria"/>
</dbReference>
<dbReference type="AlphaFoldDB" id="K9Y038"/>
<protein>
    <submittedName>
        <fullName evidence="3">Glycosyl transferase group 1</fullName>
    </submittedName>
</protein>
<dbReference type="HOGENOM" id="CLU_009583_0_3_3"/>
<evidence type="ECO:0000259" key="2">
    <source>
        <dbReference type="Pfam" id="PF13439"/>
    </source>
</evidence>
<keyword evidence="4" id="KW-1185">Reference proteome</keyword>
<dbReference type="PANTHER" id="PTHR45947:SF3">
    <property type="entry name" value="SULFOQUINOVOSYL TRANSFERASE SQD2"/>
    <property type="match status" value="1"/>
</dbReference>
<dbReference type="EMBL" id="CP003653">
    <property type="protein sequence ID" value="AFZ37649.1"/>
    <property type="molecule type" value="Genomic_DNA"/>
</dbReference>
<dbReference type="Pfam" id="PF13439">
    <property type="entry name" value="Glyco_transf_4"/>
    <property type="match status" value="1"/>
</dbReference>
<evidence type="ECO:0000313" key="3">
    <source>
        <dbReference type="EMBL" id="AFZ37649.1"/>
    </source>
</evidence>
<accession>K9Y038</accession>
<dbReference type="STRING" id="111780.Sta7437_4172"/>
<dbReference type="Proteomes" id="UP000010473">
    <property type="component" value="Chromosome"/>
</dbReference>
<dbReference type="InterPro" id="IPR028098">
    <property type="entry name" value="Glyco_trans_4-like_N"/>
</dbReference>
<gene>
    <name evidence="3" type="ordered locus">Sta7437_4172</name>
</gene>
<dbReference type="PANTHER" id="PTHR45947">
    <property type="entry name" value="SULFOQUINOVOSYL TRANSFERASE SQD2"/>
    <property type="match status" value="1"/>
</dbReference>